<accession>A0A4Y5SIK0</accession>
<gene>
    <name evidence="1" type="ORF">FH039_02025</name>
</gene>
<evidence type="ECO:0000313" key="1">
    <source>
        <dbReference type="EMBL" id="QDA30636.1"/>
    </source>
</evidence>
<organism evidence="1 2">
    <name type="scientific">Thermococcus indicus</name>
    <dbReference type="NCBI Taxonomy" id="2586643"/>
    <lineage>
        <taxon>Archaea</taxon>
        <taxon>Methanobacteriati</taxon>
        <taxon>Methanobacteriota</taxon>
        <taxon>Thermococci</taxon>
        <taxon>Thermococcales</taxon>
        <taxon>Thermococcaceae</taxon>
        <taxon>Thermococcus</taxon>
    </lineage>
</organism>
<reference evidence="1 2" key="1">
    <citation type="submission" date="2019-06" db="EMBL/GenBank/DDBJ databases">
        <title>Thermococcus indicus sp. nov., a Fe(III)-reducing hyperthermophilic archaeon isolated from the Onnuri vent field of the Central Indian Ocean ridge.</title>
        <authorList>
            <person name="Lim J.K."/>
            <person name="Kim Y.J."/>
            <person name="Kwon K.K."/>
        </authorList>
    </citation>
    <scope>NUCLEOTIDE SEQUENCE [LARGE SCALE GENOMIC DNA]</scope>
    <source>
        <strain evidence="1 2">IOH1</strain>
    </source>
</reference>
<evidence type="ECO:0000313" key="2">
    <source>
        <dbReference type="Proteomes" id="UP000306007"/>
    </source>
</evidence>
<dbReference type="AlphaFoldDB" id="A0A4Y5SIK0"/>
<keyword evidence="2" id="KW-1185">Reference proteome</keyword>
<proteinExistence type="predicted"/>
<dbReference type="PROSITE" id="PS51257">
    <property type="entry name" value="PROKAR_LIPOPROTEIN"/>
    <property type="match status" value="1"/>
</dbReference>
<name>A0A4Y5SIK0_9EURY</name>
<dbReference type="EMBL" id="CP040846">
    <property type="protein sequence ID" value="QDA30636.1"/>
    <property type="molecule type" value="Genomic_DNA"/>
</dbReference>
<dbReference type="KEGG" id="tic:FH039_02025"/>
<protein>
    <submittedName>
        <fullName evidence="1">Uncharacterized protein</fullName>
    </submittedName>
</protein>
<sequence length="59" mass="6496">MEQEEKSGLCVYTPGGAVACRPLILRPDTIVVRENYVVLSLSSVMGNERVEVFRIEGPS</sequence>
<dbReference type="Proteomes" id="UP000306007">
    <property type="component" value="Chromosome"/>
</dbReference>